<protein>
    <recommendedName>
        <fullName evidence="1">C-type lectin domain-containing protein</fullName>
    </recommendedName>
</protein>
<dbReference type="SMART" id="SM00034">
    <property type="entry name" value="CLECT"/>
    <property type="match status" value="1"/>
</dbReference>
<name>A0A671V0N3_SPAAU</name>
<reference evidence="2" key="1">
    <citation type="submission" date="2021-04" db="EMBL/GenBank/DDBJ databases">
        <authorList>
            <consortium name="Wellcome Sanger Institute Data Sharing"/>
        </authorList>
    </citation>
    <scope>NUCLEOTIDE SEQUENCE [LARGE SCALE GENOMIC DNA]</scope>
</reference>
<proteinExistence type="predicted"/>
<dbReference type="PANTHER" id="PTHR45784:SF3">
    <property type="entry name" value="C-TYPE LECTIN DOMAIN FAMILY 4 MEMBER K-LIKE-RELATED"/>
    <property type="match status" value="1"/>
</dbReference>
<dbReference type="InterPro" id="IPR016186">
    <property type="entry name" value="C-type_lectin-like/link_sf"/>
</dbReference>
<keyword evidence="3" id="KW-1185">Reference proteome</keyword>
<evidence type="ECO:0000313" key="3">
    <source>
        <dbReference type="Proteomes" id="UP000472265"/>
    </source>
</evidence>
<dbReference type="PROSITE" id="PS50041">
    <property type="entry name" value="C_TYPE_LECTIN_2"/>
    <property type="match status" value="1"/>
</dbReference>
<dbReference type="Pfam" id="PF00059">
    <property type="entry name" value="Lectin_C"/>
    <property type="match status" value="1"/>
</dbReference>
<dbReference type="AlphaFoldDB" id="A0A671V0N3"/>
<evidence type="ECO:0000313" key="2">
    <source>
        <dbReference type="Ensembl" id="ENSSAUP00010019718.1"/>
    </source>
</evidence>
<reference evidence="2" key="2">
    <citation type="submission" date="2025-08" db="UniProtKB">
        <authorList>
            <consortium name="Ensembl"/>
        </authorList>
    </citation>
    <scope>IDENTIFICATION</scope>
</reference>
<dbReference type="OMA" id="SYCREMF"/>
<dbReference type="Gene3D" id="3.10.100.10">
    <property type="entry name" value="Mannose-Binding Protein A, subunit A"/>
    <property type="match status" value="1"/>
</dbReference>
<dbReference type="InParanoid" id="A0A671V0N3"/>
<dbReference type="Ensembl" id="ENSSAUT00010020860.1">
    <property type="protein sequence ID" value="ENSSAUP00010019718.1"/>
    <property type="gene ID" value="ENSSAUG00010008867.1"/>
</dbReference>
<dbReference type="InterPro" id="IPR016187">
    <property type="entry name" value="CTDL_fold"/>
</dbReference>
<dbReference type="PANTHER" id="PTHR45784">
    <property type="entry name" value="C-TYPE LECTIN DOMAIN FAMILY 20 MEMBER A-RELATED"/>
    <property type="match status" value="1"/>
</dbReference>
<accession>A0A671V0N3</accession>
<reference evidence="2" key="3">
    <citation type="submission" date="2025-09" db="UniProtKB">
        <authorList>
            <consortium name="Ensembl"/>
        </authorList>
    </citation>
    <scope>IDENTIFICATION</scope>
</reference>
<dbReference type="InterPro" id="IPR001304">
    <property type="entry name" value="C-type_lectin-like"/>
</dbReference>
<dbReference type="GeneTree" id="ENSGT00940000163911"/>
<feature type="domain" description="C-type lectin" evidence="1">
    <location>
        <begin position="24"/>
        <end position="136"/>
    </location>
</feature>
<dbReference type="SUPFAM" id="SSF56436">
    <property type="entry name" value="C-type lectin-like"/>
    <property type="match status" value="1"/>
</dbReference>
<organism evidence="2 3">
    <name type="scientific">Sparus aurata</name>
    <name type="common">Gilthead sea bream</name>
    <dbReference type="NCBI Taxonomy" id="8175"/>
    <lineage>
        <taxon>Eukaryota</taxon>
        <taxon>Metazoa</taxon>
        <taxon>Chordata</taxon>
        <taxon>Craniata</taxon>
        <taxon>Vertebrata</taxon>
        <taxon>Euteleostomi</taxon>
        <taxon>Actinopterygii</taxon>
        <taxon>Neopterygii</taxon>
        <taxon>Teleostei</taxon>
        <taxon>Neoteleostei</taxon>
        <taxon>Acanthomorphata</taxon>
        <taxon>Eupercaria</taxon>
        <taxon>Spariformes</taxon>
        <taxon>Sparidae</taxon>
        <taxon>Sparus</taxon>
    </lineage>
</organism>
<evidence type="ECO:0000259" key="1">
    <source>
        <dbReference type="PROSITE" id="PS50041"/>
    </source>
</evidence>
<dbReference type="Proteomes" id="UP000472265">
    <property type="component" value="Chromosome 3"/>
</dbReference>
<sequence length="163" mass="18954">MSENLFFFFPSGLSALSPNIVREYHYVQMSKTWAQAQSYCREMFADLATVENVEESNRLMSILQGSSTNAWIGLRDDLTRWKWSLGNTDFSTGKDFNNWKLDEPDNYNSMENCTVVTDNGCVATQTCRVERQMADRMQPCSHINTQIWRVMPPCRDVYLCFRT</sequence>